<accession>A0A2T2NM75</accession>
<feature type="compositionally biased region" description="Basic residues" evidence="1">
    <location>
        <begin position="26"/>
        <end position="47"/>
    </location>
</feature>
<proteinExistence type="predicted"/>
<dbReference type="AlphaFoldDB" id="A0A2T2NM75"/>
<name>A0A2T2NM75_CORCC</name>
<keyword evidence="3" id="KW-1185">Reference proteome</keyword>
<evidence type="ECO:0000313" key="3">
    <source>
        <dbReference type="Proteomes" id="UP000240883"/>
    </source>
</evidence>
<dbReference type="Proteomes" id="UP000240883">
    <property type="component" value="Unassembled WGS sequence"/>
</dbReference>
<feature type="region of interest" description="Disordered" evidence="1">
    <location>
        <begin position="1"/>
        <end position="66"/>
    </location>
</feature>
<reference evidence="2 3" key="1">
    <citation type="journal article" date="2018" name="Front. Microbiol.">
        <title>Genome-Wide Analysis of Corynespora cassiicola Leaf Fall Disease Putative Effectors.</title>
        <authorList>
            <person name="Lopez D."/>
            <person name="Ribeiro S."/>
            <person name="Label P."/>
            <person name="Fumanal B."/>
            <person name="Venisse J.S."/>
            <person name="Kohler A."/>
            <person name="de Oliveira R.R."/>
            <person name="Labutti K."/>
            <person name="Lipzen A."/>
            <person name="Lail K."/>
            <person name="Bauer D."/>
            <person name="Ohm R.A."/>
            <person name="Barry K.W."/>
            <person name="Spatafora J."/>
            <person name="Grigoriev I.V."/>
            <person name="Martin F.M."/>
            <person name="Pujade-Renaud V."/>
        </authorList>
    </citation>
    <scope>NUCLEOTIDE SEQUENCE [LARGE SCALE GENOMIC DNA]</scope>
    <source>
        <strain evidence="2 3">Philippines</strain>
    </source>
</reference>
<protein>
    <submittedName>
        <fullName evidence="2">Uncharacterized protein</fullName>
    </submittedName>
</protein>
<dbReference type="EMBL" id="KZ678136">
    <property type="protein sequence ID" value="PSN66525.1"/>
    <property type="molecule type" value="Genomic_DNA"/>
</dbReference>
<organism evidence="2 3">
    <name type="scientific">Corynespora cassiicola Philippines</name>
    <dbReference type="NCBI Taxonomy" id="1448308"/>
    <lineage>
        <taxon>Eukaryota</taxon>
        <taxon>Fungi</taxon>
        <taxon>Dikarya</taxon>
        <taxon>Ascomycota</taxon>
        <taxon>Pezizomycotina</taxon>
        <taxon>Dothideomycetes</taxon>
        <taxon>Pleosporomycetidae</taxon>
        <taxon>Pleosporales</taxon>
        <taxon>Corynesporascaceae</taxon>
        <taxon>Corynespora</taxon>
    </lineage>
</organism>
<feature type="region of interest" description="Disordered" evidence="1">
    <location>
        <begin position="78"/>
        <end position="99"/>
    </location>
</feature>
<evidence type="ECO:0000313" key="2">
    <source>
        <dbReference type="EMBL" id="PSN66525.1"/>
    </source>
</evidence>
<sequence length="99" mass="11090">MPPDPKRTSAQPLSVRHGLAPPVPSHHFHPPCRRRQPVSAHQRRIVRQPRSTWPPSPLSRPGPLLHPLSCNRPRMVAVQPSSKASQMIIPSRQAPFSMP</sequence>
<gene>
    <name evidence="2" type="ORF">BS50DRAFT_416525</name>
</gene>
<evidence type="ECO:0000256" key="1">
    <source>
        <dbReference type="SAM" id="MobiDB-lite"/>
    </source>
</evidence>